<protein>
    <submittedName>
        <fullName evidence="3">Metal-dependent hydrolase</fullName>
    </submittedName>
</protein>
<evidence type="ECO:0000259" key="2">
    <source>
        <dbReference type="Pfam" id="PF03372"/>
    </source>
</evidence>
<sequence>MGPDRGGRAVWPCNRPQPAAARPGGEGRAARVTGARATEGAALAHRAGMLWRIATFNIRHGRGLDGRVDLEGIRRVLERASPHWAGLQEVDGGRRRSGRVHQARWLGMALGRAWFFHPTLHRGGAYGLCWLGPPVPPAGSGVVAVEAQPLPSRWEPRACLWLRVSGFGPQDEPAWLGVTHLGLGAAERRAQARALAEQAARLRQEGPVVLVGDFNAPAEAPELAPLRAVLASAAAARAQAPATYPATGGAGGEPCWVVAAGGGSSRGAGGSGGGPRRGDREGAPQSGPAIDLIWVAGLRVVELQVLDHGASDHRLVQAVLGCL</sequence>
<comment type="caution">
    <text evidence="3">The sequence shown here is derived from an EMBL/GenBank/DDBJ whole genome shotgun (WGS) entry which is preliminary data.</text>
</comment>
<feature type="region of interest" description="Disordered" evidence="1">
    <location>
        <begin position="266"/>
        <end position="285"/>
    </location>
</feature>
<feature type="compositionally biased region" description="Gly residues" evidence="1">
    <location>
        <begin position="266"/>
        <end position="275"/>
    </location>
</feature>
<reference evidence="3" key="1">
    <citation type="submission" date="2010-10" db="EMBL/GenBank/DDBJ databases">
        <authorList>
            <consortium name="US DOE Joint Genome Institute (JGI-PGF)"/>
            <person name="Lucas S."/>
            <person name="Copeland A."/>
            <person name="Lapidus A."/>
            <person name="Bruce D."/>
            <person name="Goodwin L."/>
            <person name="Pitluck S."/>
            <person name="Kyrpides N."/>
            <person name="Mavromatis K."/>
            <person name="Detter J.C."/>
            <person name="Han C."/>
            <person name="Land M."/>
            <person name="Hauser L."/>
            <person name="Markowitz V."/>
            <person name="Cheng J.-F."/>
            <person name="Hugenholtz P."/>
            <person name="Woyke T."/>
            <person name="Wu D."/>
            <person name="Pukall R."/>
            <person name="Wahrenburg C."/>
            <person name="Brambilla E."/>
            <person name="Klenk H.-P."/>
            <person name="Eisen J.A."/>
        </authorList>
    </citation>
    <scope>NUCLEOTIDE SEQUENCE [LARGE SCALE GENOMIC DNA]</scope>
    <source>
        <strain evidence="3">DSM 13965</strain>
    </source>
</reference>
<dbReference type="GO" id="GO:0016787">
    <property type="term" value="F:hydrolase activity"/>
    <property type="evidence" value="ECO:0007669"/>
    <property type="project" value="UniProtKB-KW"/>
</dbReference>
<gene>
    <name evidence="3" type="ORF">ThesuDRAFT_02339</name>
</gene>
<feature type="region of interest" description="Disordered" evidence="1">
    <location>
        <begin position="1"/>
        <end position="28"/>
    </location>
</feature>
<dbReference type="Gene3D" id="3.60.10.10">
    <property type="entry name" value="Endonuclease/exonuclease/phosphatase"/>
    <property type="match status" value="1"/>
</dbReference>
<dbReference type="Pfam" id="PF03372">
    <property type="entry name" value="Exo_endo_phos"/>
    <property type="match status" value="1"/>
</dbReference>
<reference evidence="3" key="2">
    <citation type="submission" date="2012-10" db="EMBL/GenBank/DDBJ databases">
        <title>Improved high-quality draft of Thermaerobacter subterraneus C21, DSM 13965.</title>
        <authorList>
            <consortium name="DOE Joint Genome Institute"/>
            <person name="Eisen J."/>
            <person name="Huntemann M."/>
            <person name="Wei C.-L."/>
            <person name="Han J."/>
            <person name="Detter J.C."/>
            <person name="Han C."/>
            <person name="Tapia R."/>
            <person name="Chen A."/>
            <person name="Kyrpides N."/>
            <person name="Mavromatis K."/>
            <person name="Markowitz V."/>
            <person name="Szeto E."/>
            <person name="Ivanova N."/>
            <person name="Mikhailova N."/>
            <person name="Ovchinnikova G."/>
            <person name="Pagani I."/>
            <person name="Pati A."/>
            <person name="Goodwin L."/>
            <person name="Nordberg H.P."/>
            <person name="Cantor M.N."/>
            <person name="Hua S.X."/>
            <person name="Woyke T."/>
            <person name="Eisen J."/>
            <person name="Klenk H.-P."/>
        </authorList>
    </citation>
    <scope>NUCLEOTIDE SEQUENCE [LARGE SCALE GENOMIC DNA]</scope>
    <source>
        <strain evidence="3">DSM 13965</strain>
    </source>
</reference>
<dbReference type="EMBL" id="AENY02000003">
    <property type="protein sequence ID" value="EKP94601.1"/>
    <property type="molecule type" value="Genomic_DNA"/>
</dbReference>
<dbReference type="Proteomes" id="UP000005710">
    <property type="component" value="Unassembled WGS sequence"/>
</dbReference>
<accession>K6QD87</accession>
<keyword evidence="3" id="KW-0378">Hydrolase</keyword>
<dbReference type="SUPFAM" id="SSF56219">
    <property type="entry name" value="DNase I-like"/>
    <property type="match status" value="1"/>
</dbReference>
<dbReference type="InterPro" id="IPR005135">
    <property type="entry name" value="Endo/exonuclease/phosphatase"/>
</dbReference>
<feature type="domain" description="Endonuclease/exonuclease/phosphatase" evidence="2">
    <location>
        <begin position="54"/>
        <end position="313"/>
    </location>
</feature>
<dbReference type="HOGENOM" id="CLU_860346_0_0_9"/>
<proteinExistence type="predicted"/>
<keyword evidence="4" id="KW-1185">Reference proteome</keyword>
<dbReference type="eggNOG" id="COG3568">
    <property type="taxonomic scope" value="Bacteria"/>
</dbReference>
<name>K6QD87_9FIRM</name>
<evidence type="ECO:0000256" key="1">
    <source>
        <dbReference type="SAM" id="MobiDB-lite"/>
    </source>
</evidence>
<evidence type="ECO:0000313" key="4">
    <source>
        <dbReference type="Proteomes" id="UP000005710"/>
    </source>
</evidence>
<dbReference type="AlphaFoldDB" id="K6QD87"/>
<organism evidence="3 4">
    <name type="scientific">Thermaerobacter subterraneus DSM 13965</name>
    <dbReference type="NCBI Taxonomy" id="867903"/>
    <lineage>
        <taxon>Bacteria</taxon>
        <taxon>Bacillati</taxon>
        <taxon>Bacillota</taxon>
        <taxon>Clostridia</taxon>
        <taxon>Eubacteriales</taxon>
        <taxon>Clostridiales Family XVII. Incertae Sedis</taxon>
        <taxon>Thermaerobacter</taxon>
    </lineage>
</organism>
<dbReference type="STRING" id="867903.ThesuDRAFT_02339"/>
<dbReference type="InterPro" id="IPR036691">
    <property type="entry name" value="Endo/exonu/phosph_ase_sf"/>
</dbReference>
<evidence type="ECO:0000313" key="3">
    <source>
        <dbReference type="EMBL" id="EKP94601.1"/>
    </source>
</evidence>